<keyword evidence="2" id="KW-0326">Glycosidase</keyword>
<dbReference type="Gene3D" id="2.60.40.1180">
    <property type="entry name" value="Golgi alpha-mannosidase II"/>
    <property type="match status" value="1"/>
</dbReference>
<keyword evidence="1" id="KW-0378">Hydrolase</keyword>
<dbReference type="Pfam" id="PF07821">
    <property type="entry name" value="Alpha-amyl_C2"/>
    <property type="match status" value="1"/>
</dbReference>
<dbReference type="InterPro" id="IPR006047">
    <property type="entry name" value="GH13_cat_dom"/>
</dbReference>
<gene>
    <name evidence="6" type="ORF">ACFOEN_14980</name>
</gene>
<feature type="domain" description="Alpha-amylase C-terminal beta-sheet" evidence="5">
    <location>
        <begin position="368"/>
        <end position="426"/>
    </location>
</feature>
<dbReference type="EMBL" id="JBHRTI010000010">
    <property type="protein sequence ID" value="MFC3148929.1"/>
    <property type="molecule type" value="Genomic_DNA"/>
</dbReference>
<dbReference type="PANTHER" id="PTHR43447">
    <property type="entry name" value="ALPHA-AMYLASE"/>
    <property type="match status" value="1"/>
</dbReference>
<protein>
    <submittedName>
        <fullName evidence="6">Glucan 1,4-alpha-maltotetraohydrolase domain-containing protein</fullName>
    </submittedName>
</protein>
<reference evidence="7" key="1">
    <citation type="journal article" date="2019" name="Int. J. Syst. Evol. Microbiol.">
        <title>The Global Catalogue of Microorganisms (GCM) 10K type strain sequencing project: providing services to taxonomists for standard genome sequencing and annotation.</title>
        <authorList>
            <consortium name="The Broad Institute Genomics Platform"/>
            <consortium name="The Broad Institute Genome Sequencing Center for Infectious Disease"/>
            <person name="Wu L."/>
            <person name="Ma J."/>
        </authorList>
    </citation>
    <scope>NUCLEOTIDE SEQUENCE [LARGE SCALE GENOMIC DNA]</scope>
    <source>
        <strain evidence="7">KCTC 52168</strain>
    </source>
</reference>
<comment type="caution">
    <text evidence="6">The sequence shown here is derived from an EMBL/GenBank/DDBJ whole genome shotgun (WGS) entry which is preliminary data.</text>
</comment>
<evidence type="ECO:0000259" key="5">
    <source>
        <dbReference type="SMART" id="SM00810"/>
    </source>
</evidence>
<dbReference type="CDD" id="cd11314">
    <property type="entry name" value="AmyAc_arch_bac_plant_AmyA"/>
    <property type="match status" value="1"/>
</dbReference>
<feature type="domain" description="Glycosyl hydrolase family 13 catalytic" evidence="4">
    <location>
        <begin position="42"/>
        <end position="368"/>
    </location>
</feature>
<evidence type="ECO:0000313" key="6">
    <source>
        <dbReference type="EMBL" id="MFC3148929.1"/>
    </source>
</evidence>
<dbReference type="SUPFAM" id="SSF51011">
    <property type="entry name" value="Glycosyl hydrolase domain"/>
    <property type="match status" value="1"/>
</dbReference>
<accession>A0ABV7H8J1</accession>
<organism evidence="6 7">
    <name type="scientific">Piscinibacterium candidicorallinum</name>
    <dbReference type="NCBI Taxonomy" id="1793872"/>
    <lineage>
        <taxon>Bacteria</taxon>
        <taxon>Pseudomonadati</taxon>
        <taxon>Pseudomonadota</taxon>
        <taxon>Betaproteobacteria</taxon>
        <taxon>Burkholderiales</taxon>
        <taxon>Piscinibacterium</taxon>
    </lineage>
</organism>
<evidence type="ECO:0000256" key="3">
    <source>
        <dbReference type="SAM" id="SignalP"/>
    </source>
</evidence>
<evidence type="ECO:0000313" key="7">
    <source>
        <dbReference type="Proteomes" id="UP001595556"/>
    </source>
</evidence>
<dbReference type="Proteomes" id="UP001595556">
    <property type="component" value="Unassembled WGS sequence"/>
</dbReference>
<dbReference type="InterPro" id="IPR017853">
    <property type="entry name" value="GH"/>
</dbReference>
<dbReference type="SUPFAM" id="SSF51445">
    <property type="entry name" value="(Trans)glycosidases"/>
    <property type="match status" value="1"/>
</dbReference>
<proteinExistence type="predicted"/>
<feature type="signal peptide" evidence="3">
    <location>
        <begin position="1"/>
        <end position="32"/>
    </location>
</feature>
<dbReference type="RefSeq" id="WP_377305300.1">
    <property type="nucleotide sequence ID" value="NZ_CP180191.1"/>
</dbReference>
<dbReference type="InterPro" id="IPR013780">
    <property type="entry name" value="Glyco_hydro_b"/>
</dbReference>
<name>A0ABV7H8J1_9BURK</name>
<feature type="chain" id="PRO_5047459951" evidence="3">
    <location>
        <begin position="33"/>
        <end position="426"/>
    </location>
</feature>
<evidence type="ECO:0000259" key="4">
    <source>
        <dbReference type="SMART" id="SM00642"/>
    </source>
</evidence>
<evidence type="ECO:0000256" key="2">
    <source>
        <dbReference type="ARBA" id="ARBA00023295"/>
    </source>
</evidence>
<dbReference type="Pfam" id="PF00128">
    <property type="entry name" value="Alpha-amylase"/>
    <property type="match status" value="1"/>
</dbReference>
<dbReference type="Gene3D" id="3.20.20.80">
    <property type="entry name" value="Glycosidases"/>
    <property type="match status" value="1"/>
</dbReference>
<keyword evidence="7" id="KW-1185">Reference proteome</keyword>
<dbReference type="SMART" id="SM00810">
    <property type="entry name" value="Alpha-amyl_C2"/>
    <property type="match status" value="1"/>
</dbReference>
<sequence>MASRFSRRFAALGITFAAVFGSSALMDAPVHAATEQNKASTAILIQGFHWNSAGYRNPSWYGVLRGRAADLRGMGFTHIWFPPPSDSAAREGYLPRQLNNLNSSYGTEQELKDAIAAFKAQGMGVTADIVVNHRVGTTGWSDFTNPAWGLESIVNNDECNCGRGGNDTGTGFSAARDLAHNQATVQNGVRTWLSSRLKAVGFTGLRLDYSKGYSAFYVQGYHDAMTPDFCVGEIWSDLNINDVNPHRQELMNWIDGTGGRCAAFDFTTKGLLNQALNWNEYWRLRASDGRPQGAIGWWAQKSVTFVDNHDTGPSESCGSGQNHWPVPCDKVMQGYAYVLTHPGVPTVYYPHIYDWNLKASIKALMDVRRNKGVTSTSSVSIQRAENGLYAAIVNNNVAMKIGPNSWSPGAGWTLATSGNNYAVWTR</sequence>
<dbReference type="InterPro" id="IPR012850">
    <property type="entry name" value="A-amylase_bs_C"/>
</dbReference>
<keyword evidence="3" id="KW-0732">Signal</keyword>
<evidence type="ECO:0000256" key="1">
    <source>
        <dbReference type="ARBA" id="ARBA00022801"/>
    </source>
</evidence>
<dbReference type="SMART" id="SM00642">
    <property type="entry name" value="Aamy"/>
    <property type="match status" value="1"/>
</dbReference>